<keyword evidence="1 2" id="KW-0238">DNA-binding</keyword>
<accession>A0A1S3JJM8</accession>
<dbReference type="CDD" id="cd00073">
    <property type="entry name" value="H15"/>
    <property type="match status" value="1"/>
</dbReference>
<proteinExistence type="inferred from homology"/>
<reference evidence="6" key="1">
    <citation type="submission" date="2025-08" db="UniProtKB">
        <authorList>
            <consortium name="RefSeq"/>
        </authorList>
    </citation>
    <scope>IDENTIFICATION</scope>
    <source>
        <tissue evidence="6">Gonads</tissue>
    </source>
</reference>
<feature type="region of interest" description="Disordered" evidence="3">
    <location>
        <begin position="104"/>
        <end position="210"/>
    </location>
</feature>
<dbReference type="GO" id="GO:0005634">
    <property type="term" value="C:nucleus"/>
    <property type="evidence" value="ECO:0007669"/>
    <property type="project" value="UniProtKB-SubCell"/>
</dbReference>
<dbReference type="InParanoid" id="A0A1S3JJM8"/>
<dbReference type="GO" id="GO:0003677">
    <property type="term" value="F:DNA binding"/>
    <property type="evidence" value="ECO:0007669"/>
    <property type="project" value="UniProtKB-KW"/>
</dbReference>
<dbReference type="Gene3D" id="1.10.10.10">
    <property type="entry name" value="Winged helix-like DNA-binding domain superfamily/Winged helix DNA-binding domain"/>
    <property type="match status" value="1"/>
</dbReference>
<dbReference type="Proteomes" id="UP000085678">
    <property type="component" value="Unplaced"/>
</dbReference>
<dbReference type="STRING" id="7574.A0A1S3JJM8"/>
<dbReference type="AlphaFoldDB" id="A0A1S3JJM8"/>
<dbReference type="GO" id="GO:0000786">
    <property type="term" value="C:nucleosome"/>
    <property type="evidence" value="ECO:0007669"/>
    <property type="project" value="InterPro"/>
</dbReference>
<sequence>MAGSQTGSPNRSASPTRPASPKRSPPKAKIGPKKRAKSASKKSAHPATLAMVCVAIKALGNRRGSSAQAIRKYILANFQGIRAPMLSAMLRRAFAAGLKSGVLVRPKGSSATGSTGRFRLGKVKAAPKKKKSPKKTKKAKPRRRSSSKSATKKTKRSKSKAKKPAKKGGKAAKKSRSPKKAKKAAAKRPKVAKKATKRPAAKKTKKVAKK</sequence>
<organism evidence="5 6">
    <name type="scientific">Lingula anatina</name>
    <name type="common">Brachiopod</name>
    <name type="synonym">Lingula unguis</name>
    <dbReference type="NCBI Taxonomy" id="7574"/>
    <lineage>
        <taxon>Eukaryota</taxon>
        <taxon>Metazoa</taxon>
        <taxon>Spiralia</taxon>
        <taxon>Lophotrochozoa</taxon>
        <taxon>Brachiopoda</taxon>
        <taxon>Linguliformea</taxon>
        <taxon>Lingulata</taxon>
        <taxon>Lingulida</taxon>
        <taxon>Linguloidea</taxon>
        <taxon>Lingulidae</taxon>
        <taxon>Lingula</taxon>
    </lineage>
</organism>
<dbReference type="PRINTS" id="PR00624">
    <property type="entry name" value="HISTONEH5"/>
</dbReference>
<dbReference type="GO" id="GO:0006334">
    <property type="term" value="P:nucleosome assembly"/>
    <property type="evidence" value="ECO:0007669"/>
    <property type="project" value="InterPro"/>
</dbReference>
<feature type="region of interest" description="Disordered" evidence="3">
    <location>
        <begin position="1"/>
        <end position="44"/>
    </location>
</feature>
<name>A0A1S3JJM8_LINAN</name>
<feature type="compositionally biased region" description="Basic residues" evidence="3">
    <location>
        <begin position="119"/>
        <end position="210"/>
    </location>
</feature>
<evidence type="ECO:0000256" key="2">
    <source>
        <dbReference type="RuleBase" id="RU003894"/>
    </source>
</evidence>
<comment type="similarity">
    <text evidence="2">Belongs to the histone H1/H5 family.</text>
</comment>
<dbReference type="GeneID" id="106173843"/>
<dbReference type="InterPro" id="IPR005818">
    <property type="entry name" value="Histone_H1/H5_H15"/>
</dbReference>
<evidence type="ECO:0000259" key="4">
    <source>
        <dbReference type="PROSITE" id="PS51504"/>
    </source>
</evidence>
<dbReference type="RefSeq" id="XP_013410587.1">
    <property type="nucleotide sequence ID" value="XM_013555133.1"/>
</dbReference>
<dbReference type="PROSITE" id="PS51504">
    <property type="entry name" value="H15"/>
    <property type="match status" value="1"/>
</dbReference>
<evidence type="ECO:0000256" key="1">
    <source>
        <dbReference type="ARBA" id="ARBA00023125"/>
    </source>
</evidence>
<dbReference type="InterPro" id="IPR036388">
    <property type="entry name" value="WH-like_DNA-bd_sf"/>
</dbReference>
<dbReference type="Pfam" id="PF00538">
    <property type="entry name" value="Linker_histone"/>
    <property type="match status" value="1"/>
</dbReference>
<protein>
    <submittedName>
        <fullName evidence="6">Sperm-specific protein PHI-2B-like</fullName>
    </submittedName>
</protein>
<gene>
    <name evidence="6" type="primary">LOC106173843</name>
</gene>
<dbReference type="OMA" id="PNTHAEE"/>
<keyword evidence="2" id="KW-0539">Nucleus</keyword>
<dbReference type="GO" id="GO:0030527">
    <property type="term" value="F:structural constituent of chromatin"/>
    <property type="evidence" value="ECO:0007669"/>
    <property type="project" value="InterPro"/>
</dbReference>
<comment type="subcellular location">
    <subcellularLocation>
        <location evidence="2">Nucleus</location>
    </subcellularLocation>
</comment>
<evidence type="ECO:0000256" key="3">
    <source>
        <dbReference type="SAM" id="MobiDB-lite"/>
    </source>
</evidence>
<dbReference type="OrthoDB" id="10067792at2759"/>
<dbReference type="KEGG" id="lak:106173843"/>
<dbReference type="SUPFAM" id="SSF46785">
    <property type="entry name" value="Winged helix' DNA-binding domain"/>
    <property type="match status" value="1"/>
</dbReference>
<evidence type="ECO:0000313" key="5">
    <source>
        <dbReference type="Proteomes" id="UP000085678"/>
    </source>
</evidence>
<feature type="domain" description="H15" evidence="4">
    <location>
        <begin position="44"/>
        <end position="122"/>
    </location>
</feature>
<dbReference type="SMART" id="SM00526">
    <property type="entry name" value="H15"/>
    <property type="match status" value="1"/>
</dbReference>
<feature type="compositionally biased region" description="Basic residues" evidence="3">
    <location>
        <begin position="24"/>
        <end position="44"/>
    </location>
</feature>
<keyword evidence="2" id="KW-0158">Chromosome</keyword>
<evidence type="ECO:0000313" key="6">
    <source>
        <dbReference type="RefSeq" id="XP_013410587.1"/>
    </source>
</evidence>
<keyword evidence="5" id="KW-1185">Reference proteome</keyword>
<dbReference type="InterPro" id="IPR005819">
    <property type="entry name" value="H1/H5"/>
</dbReference>
<feature type="compositionally biased region" description="Low complexity" evidence="3">
    <location>
        <begin position="8"/>
        <end position="22"/>
    </location>
</feature>
<dbReference type="InterPro" id="IPR036390">
    <property type="entry name" value="WH_DNA-bd_sf"/>
</dbReference>